<dbReference type="Proteomes" id="UP001233999">
    <property type="component" value="Unassembled WGS sequence"/>
</dbReference>
<evidence type="ECO:0000313" key="8">
    <source>
        <dbReference type="Proteomes" id="UP001233999"/>
    </source>
</evidence>
<evidence type="ECO:0000256" key="1">
    <source>
        <dbReference type="ARBA" id="ARBA00004651"/>
    </source>
</evidence>
<dbReference type="Pfam" id="PF08395">
    <property type="entry name" value="7tm_7"/>
    <property type="match status" value="1"/>
</dbReference>
<dbReference type="EMBL" id="JASPKZ010002683">
    <property type="protein sequence ID" value="KAJ9595216.1"/>
    <property type="molecule type" value="Genomic_DNA"/>
</dbReference>
<reference evidence="7" key="1">
    <citation type="journal article" date="2023" name="IScience">
        <title>Live-bearing cockroach genome reveals convergent evolutionary mechanisms linked to viviparity in insects and beyond.</title>
        <authorList>
            <person name="Fouks B."/>
            <person name="Harrison M.C."/>
            <person name="Mikhailova A.A."/>
            <person name="Marchal E."/>
            <person name="English S."/>
            <person name="Carruthers M."/>
            <person name="Jennings E.C."/>
            <person name="Chiamaka E.L."/>
            <person name="Frigard R.A."/>
            <person name="Pippel M."/>
            <person name="Attardo G.M."/>
            <person name="Benoit J.B."/>
            <person name="Bornberg-Bauer E."/>
            <person name="Tobe S.S."/>
        </authorList>
    </citation>
    <scope>NUCLEOTIDE SEQUENCE</scope>
    <source>
        <strain evidence="7">Stay&amp;Tobe</strain>
    </source>
</reference>
<feature type="transmembrane region" description="Helical" evidence="6">
    <location>
        <begin position="71"/>
        <end position="96"/>
    </location>
</feature>
<comment type="caution">
    <text evidence="7">The sequence shown here is derived from an EMBL/GenBank/DDBJ whole genome shotgun (WGS) entry which is preliminary data.</text>
</comment>
<dbReference type="InterPro" id="IPR013604">
    <property type="entry name" value="7TM_chemorcpt"/>
</dbReference>
<dbReference type="GO" id="GO:0050909">
    <property type="term" value="P:sensory perception of taste"/>
    <property type="evidence" value="ECO:0007669"/>
    <property type="project" value="InterPro"/>
</dbReference>
<evidence type="ECO:0000256" key="6">
    <source>
        <dbReference type="RuleBase" id="RU363108"/>
    </source>
</evidence>
<keyword evidence="6" id="KW-0807">Transducer</keyword>
<dbReference type="AlphaFoldDB" id="A0AAD8AAQ6"/>
<accession>A0AAD8AAQ6</accession>
<comment type="subcellular location">
    <subcellularLocation>
        <location evidence="1 6">Cell membrane</location>
        <topology evidence="1 6">Multi-pass membrane protein</topology>
    </subcellularLocation>
</comment>
<keyword evidence="4 6" id="KW-1133">Transmembrane helix</keyword>
<keyword evidence="3 6" id="KW-0812">Transmembrane</keyword>
<evidence type="ECO:0000256" key="5">
    <source>
        <dbReference type="ARBA" id="ARBA00023136"/>
    </source>
</evidence>
<sequence length="334" mass="39060">MDLHDFINPVVFLSRLFGLTPLTLVRDKVTGNRNYKLSNIWLVYSISFIIIYNVSQIVALLNCHLLTKSYLLIKCFKFVCFSNLFYTNIIEVVTLFHTKKIVIIINELSFMKSNFQKPKEKYYRISRKCTSYFSILLICATIFVTITFFNNFSLFFSYGNNFIGIVISIHFTLIMLPYFQFIHLVIVLKEKFELINSNLKCTSNYLSQTMTVIPGLIYSRLKYFKSPVFQLTPDRSDLSGDSMIKELRKIHYLLCEITEALNYVYSAQLLVITIISFSQITFCSYNFLQIILQLGFKLFERFEVALLTVYIVLFSSKYTILSWLCCSTSFEVSE</sequence>
<dbReference type="GO" id="GO:0007165">
    <property type="term" value="P:signal transduction"/>
    <property type="evidence" value="ECO:0007669"/>
    <property type="project" value="UniProtKB-KW"/>
</dbReference>
<proteinExistence type="inferred from homology"/>
<protein>
    <recommendedName>
        <fullName evidence="6">Gustatory receptor</fullName>
    </recommendedName>
</protein>
<evidence type="ECO:0000256" key="4">
    <source>
        <dbReference type="ARBA" id="ARBA00022989"/>
    </source>
</evidence>
<reference evidence="7" key="2">
    <citation type="submission" date="2023-05" db="EMBL/GenBank/DDBJ databases">
        <authorList>
            <person name="Fouks B."/>
        </authorList>
    </citation>
    <scope>NUCLEOTIDE SEQUENCE</scope>
    <source>
        <strain evidence="7">Stay&amp;Tobe</strain>
        <tissue evidence="7">Testes</tissue>
    </source>
</reference>
<keyword evidence="2 6" id="KW-1003">Cell membrane</keyword>
<organism evidence="7 8">
    <name type="scientific">Diploptera punctata</name>
    <name type="common">Pacific beetle cockroach</name>
    <dbReference type="NCBI Taxonomy" id="6984"/>
    <lineage>
        <taxon>Eukaryota</taxon>
        <taxon>Metazoa</taxon>
        <taxon>Ecdysozoa</taxon>
        <taxon>Arthropoda</taxon>
        <taxon>Hexapoda</taxon>
        <taxon>Insecta</taxon>
        <taxon>Pterygota</taxon>
        <taxon>Neoptera</taxon>
        <taxon>Polyneoptera</taxon>
        <taxon>Dictyoptera</taxon>
        <taxon>Blattodea</taxon>
        <taxon>Blaberoidea</taxon>
        <taxon>Blaberidae</taxon>
        <taxon>Diplopterinae</taxon>
        <taxon>Diploptera</taxon>
    </lineage>
</organism>
<feature type="transmembrane region" description="Helical" evidence="6">
    <location>
        <begin position="129"/>
        <end position="150"/>
    </location>
</feature>
<feature type="transmembrane region" description="Helical" evidence="6">
    <location>
        <begin position="6"/>
        <end position="25"/>
    </location>
</feature>
<keyword evidence="6" id="KW-0675">Receptor</keyword>
<name>A0AAD8AAQ6_DIPPU</name>
<feature type="transmembrane region" description="Helical" evidence="6">
    <location>
        <begin position="304"/>
        <end position="326"/>
    </location>
</feature>
<feature type="non-terminal residue" evidence="7">
    <location>
        <position position="334"/>
    </location>
</feature>
<keyword evidence="5 6" id="KW-0472">Membrane</keyword>
<gene>
    <name evidence="7" type="ORF">L9F63_013477</name>
</gene>
<feature type="transmembrane region" description="Helical" evidence="6">
    <location>
        <begin position="37"/>
        <end position="59"/>
    </location>
</feature>
<dbReference type="GO" id="GO:0005886">
    <property type="term" value="C:plasma membrane"/>
    <property type="evidence" value="ECO:0007669"/>
    <property type="project" value="UniProtKB-SubCell"/>
</dbReference>
<keyword evidence="8" id="KW-1185">Reference proteome</keyword>
<feature type="transmembrane region" description="Helical" evidence="6">
    <location>
        <begin position="269"/>
        <end position="292"/>
    </location>
</feature>
<feature type="transmembrane region" description="Helical" evidence="6">
    <location>
        <begin position="162"/>
        <end position="188"/>
    </location>
</feature>
<comment type="similarity">
    <text evidence="6">Belongs to the insect chemoreceptor superfamily. Gustatory receptor (GR) family.</text>
</comment>
<comment type="function">
    <text evidence="6">Gustatory receptor which mediates acceptance or avoidance behavior, depending on its substrates.</text>
</comment>
<evidence type="ECO:0000256" key="3">
    <source>
        <dbReference type="ARBA" id="ARBA00022692"/>
    </source>
</evidence>
<evidence type="ECO:0000256" key="2">
    <source>
        <dbReference type="ARBA" id="ARBA00022475"/>
    </source>
</evidence>
<evidence type="ECO:0000313" key="7">
    <source>
        <dbReference type="EMBL" id="KAJ9595216.1"/>
    </source>
</evidence>